<evidence type="ECO:0000256" key="1">
    <source>
        <dbReference type="SAM" id="SignalP"/>
    </source>
</evidence>
<name>A0A1B8GBH8_9PEZI</name>
<dbReference type="RefSeq" id="XP_018126903.1">
    <property type="nucleotide sequence ID" value="XM_018278606.2"/>
</dbReference>
<keyword evidence="1" id="KW-0732">Signal</keyword>
<dbReference type="GeneID" id="28842576"/>
<feature type="chain" id="PRO_5008608507" evidence="1">
    <location>
        <begin position="21"/>
        <end position="58"/>
    </location>
</feature>
<dbReference type="EMBL" id="KV460257">
    <property type="protein sequence ID" value="OBT93170.1"/>
    <property type="molecule type" value="Genomic_DNA"/>
</dbReference>
<dbReference type="Proteomes" id="UP000091956">
    <property type="component" value="Unassembled WGS sequence"/>
</dbReference>
<gene>
    <name evidence="2" type="ORF">VE01_09190</name>
</gene>
<organism evidence="2 3">
    <name type="scientific">Pseudogymnoascus verrucosus</name>
    <dbReference type="NCBI Taxonomy" id="342668"/>
    <lineage>
        <taxon>Eukaryota</taxon>
        <taxon>Fungi</taxon>
        <taxon>Dikarya</taxon>
        <taxon>Ascomycota</taxon>
        <taxon>Pezizomycotina</taxon>
        <taxon>Leotiomycetes</taxon>
        <taxon>Thelebolales</taxon>
        <taxon>Thelebolaceae</taxon>
        <taxon>Pseudogymnoascus</taxon>
    </lineage>
</organism>
<dbReference type="AlphaFoldDB" id="A0A1B8GBH8"/>
<evidence type="ECO:0000313" key="2">
    <source>
        <dbReference type="EMBL" id="OBT93170.1"/>
    </source>
</evidence>
<feature type="signal peptide" evidence="1">
    <location>
        <begin position="1"/>
        <end position="20"/>
    </location>
</feature>
<sequence>MQFSSLITLALVGMVSMVAARPVICAEKTLDGILLGRLPKNACCSYGSCVGDVNVSGG</sequence>
<keyword evidence="3" id="KW-1185">Reference proteome</keyword>
<protein>
    <submittedName>
        <fullName evidence="2">Uncharacterized protein</fullName>
    </submittedName>
</protein>
<reference evidence="3" key="2">
    <citation type="journal article" date="2018" name="Nat. Commun.">
        <title>Extreme sensitivity to ultraviolet light in the fungal pathogen causing white-nose syndrome of bats.</title>
        <authorList>
            <person name="Palmer J.M."/>
            <person name="Drees K.P."/>
            <person name="Foster J.T."/>
            <person name="Lindner D.L."/>
        </authorList>
    </citation>
    <scope>NUCLEOTIDE SEQUENCE [LARGE SCALE GENOMIC DNA]</scope>
    <source>
        <strain evidence="3">UAMH 10579</strain>
    </source>
</reference>
<dbReference type="OrthoDB" id="4863639at2759"/>
<evidence type="ECO:0000313" key="3">
    <source>
        <dbReference type="Proteomes" id="UP000091956"/>
    </source>
</evidence>
<reference evidence="2 3" key="1">
    <citation type="submission" date="2016-03" db="EMBL/GenBank/DDBJ databases">
        <title>Comparative genomics of Pseudogymnoascus destructans, the fungus causing white-nose syndrome of bats.</title>
        <authorList>
            <person name="Palmer J.M."/>
            <person name="Drees K.P."/>
            <person name="Foster J.T."/>
            <person name="Lindner D.L."/>
        </authorList>
    </citation>
    <scope>NUCLEOTIDE SEQUENCE [LARGE SCALE GENOMIC DNA]</scope>
    <source>
        <strain evidence="2 3">UAMH 10579</strain>
    </source>
</reference>
<accession>A0A1B8GBH8</accession>
<proteinExistence type="predicted"/>